<evidence type="ECO:0000259" key="2">
    <source>
        <dbReference type="PROSITE" id="PS51494"/>
    </source>
</evidence>
<evidence type="ECO:0000313" key="3">
    <source>
        <dbReference type="EMBL" id="ACB76825.1"/>
    </source>
</evidence>
<feature type="signal peptide" evidence="1">
    <location>
        <begin position="1"/>
        <end position="17"/>
    </location>
</feature>
<gene>
    <name evidence="3" type="ordered locus">Oter_3548</name>
</gene>
<keyword evidence="4" id="KW-1185">Reference proteome</keyword>
<evidence type="ECO:0000256" key="1">
    <source>
        <dbReference type="SAM" id="SignalP"/>
    </source>
</evidence>
<dbReference type="eggNOG" id="COG1044">
    <property type="taxonomic scope" value="Bacteria"/>
</dbReference>
<proteinExistence type="predicted"/>
<name>B1ZW73_OPITP</name>
<reference evidence="3 4" key="1">
    <citation type="journal article" date="2011" name="J. Bacteriol.">
        <title>Genome sequence of the verrucomicrobium Opitutus terrae PB90-1, an abundant inhabitant of rice paddy soil ecosystems.</title>
        <authorList>
            <person name="van Passel M.W."/>
            <person name="Kant R."/>
            <person name="Palva A."/>
            <person name="Copeland A."/>
            <person name="Lucas S."/>
            <person name="Lapidus A."/>
            <person name="Glavina del Rio T."/>
            <person name="Pitluck S."/>
            <person name="Goltsman E."/>
            <person name="Clum A."/>
            <person name="Sun H."/>
            <person name="Schmutz J."/>
            <person name="Larimer F.W."/>
            <person name="Land M.L."/>
            <person name="Hauser L."/>
            <person name="Kyrpides N."/>
            <person name="Mikhailova N."/>
            <person name="Richardson P.P."/>
            <person name="Janssen P.H."/>
            <person name="de Vos W.M."/>
            <person name="Smidt H."/>
        </authorList>
    </citation>
    <scope>NUCLEOTIDE SEQUENCE [LARGE SCALE GENOMIC DNA]</scope>
    <source>
        <strain evidence="4">DSM 11246 / JCM 15787 / PB90-1</strain>
    </source>
</reference>
<dbReference type="Pfam" id="PF05580">
    <property type="entry name" value="Peptidase_S55"/>
    <property type="match status" value="1"/>
</dbReference>
<keyword evidence="1" id="KW-0732">Signal</keyword>
<feature type="chain" id="PRO_5002774638" description="Peptidase S55 domain-containing protein" evidence="1">
    <location>
        <begin position="18"/>
        <end position="617"/>
    </location>
</feature>
<dbReference type="EMBL" id="CP001032">
    <property type="protein sequence ID" value="ACB76825.1"/>
    <property type="molecule type" value="Genomic_DNA"/>
</dbReference>
<dbReference type="KEGG" id="ote:Oter_3548"/>
<sequence length="617" mass="64434">MGRLLSLVLLVAGSAWATQPSAALSPTGVPVGPQLAAPSAVANAAPANRPPAQPSGVQIISVDELKTGQRGEVWTVFRGTEPEPFTVEVTGVVRNALGPGKSLILCQLTDPRVQSMGAVAGMSGSPLYVDGKLAGALSYQIQRFETVRYAGFTPAADLIEVQTKMAAAADSSAAPVAPSVANTTSDGFRPLRPVFTLSGLSPVVADLFAPKLAALGLSATSLGGSTQTASLNSQPSTLNSSPLTPGSAVAVALATGDITLAGTGTVSNVEGNAITAFGHPMLSLGEVALPMCAAEIVTILPSNMQSVKVANTGAVIGTITQDRLSAVSGRLGEGPEMTDVEVTVSSRTAPSKTLKFSVARQEQLTPVLVATGVTQAILGSNDAGLSKGFLLRSDVMFPAKPTLASRTLYSGPQGFQQGLTEFVQDLAQSLQNPYEKTFPKRVVFNVEALDENPAVTLELFQLSRSAARAGEVVQATLAWRDFQGEARRQTVDIPIDPSWTGRDLEVVLAPGRVLDEMSGRPRVLQAAQLRSFDAYLAALRDSRAADGLCLAVVEKTRLFTDQTSGTPDAPASIERIARAADEARFNHVDALVPLWESHVLHGKLSSATLRRSLKVDE</sequence>
<protein>
    <recommendedName>
        <fullName evidence="2">Peptidase S55 domain-containing protein</fullName>
    </recommendedName>
</protein>
<accession>B1ZW73</accession>
<dbReference type="AlphaFoldDB" id="B1ZW73"/>
<feature type="domain" description="Peptidase S55" evidence="2">
    <location>
        <begin position="1"/>
        <end position="172"/>
    </location>
</feature>
<dbReference type="InterPro" id="IPR008763">
    <property type="entry name" value="Peptidase_S55"/>
</dbReference>
<dbReference type="PROSITE" id="PS51494">
    <property type="entry name" value="SPOIVB"/>
    <property type="match status" value="1"/>
</dbReference>
<dbReference type="HOGENOM" id="CLU_023510_1_0_0"/>
<organism evidence="3 4">
    <name type="scientific">Opitutus terrae (strain DSM 11246 / JCM 15787 / PB90-1)</name>
    <dbReference type="NCBI Taxonomy" id="452637"/>
    <lineage>
        <taxon>Bacteria</taxon>
        <taxon>Pseudomonadati</taxon>
        <taxon>Verrucomicrobiota</taxon>
        <taxon>Opitutia</taxon>
        <taxon>Opitutales</taxon>
        <taxon>Opitutaceae</taxon>
        <taxon>Opitutus</taxon>
    </lineage>
</organism>
<dbReference type="Proteomes" id="UP000007013">
    <property type="component" value="Chromosome"/>
</dbReference>
<dbReference type="STRING" id="452637.Oter_3548"/>
<evidence type="ECO:0000313" key="4">
    <source>
        <dbReference type="Proteomes" id="UP000007013"/>
    </source>
</evidence>